<dbReference type="InterPro" id="IPR002716">
    <property type="entry name" value="PIN_dom"/>
</dbReference>
<gene>
    <name evidence="2" type="ORF">BIP78_0567</name>
</gene>
<evidence type="ECO:0000313" key="3">
    <source>
        <dbReference type="Proteomes" id="UP000287233"/>
    </source>
</evidence>
<proteinExistence type="predicted"/>
<dbReference type="Pfam" id="PF01850">
    <property type="entry name" value="PIN"/>
    <property type="match status" value="1"/>
</dbReference>
<dbReference type="PANTHER" id="PTHR36173:SF2">
    <property type="entry name" value="RIBONUCLEASE VAPC16"/>
    <property type="match status" value="1"/>
</dbReference>
<dbReference type="InterPro" id="IPR029060">
    <property type="entry name" value="PIN-like_dom_sf"/>
</dbReference>
<protein>
    <recommendedName>
        <fullName evidence="1">PIN domain-containing protein</fullName>
    </recommendedName>
</protein>
<evidence type="ECO:0000313" key="2">
    <source>
        <dbReference type="EMBL" id="QAA76333.1"/>
    </source>
</evidence>
<dbReference type="Proteomes" id="UP000287233">
    <property type="component" value="Chromosome"/>
</dbReference>
<dbReference type="AlphaFoldDB" id="A0A410FTJ8"/>
<name>A0A410FTJ8_BIPS1</name>
<dbReference type="SUPFAM" id="SSF88723">
    <property type="entry name" value="PIN domain-like"/>
    <property type="match status" value="1"/>
</dbReference>
<accession>A0A410FTJ8</accession>
<dbReference type="PANTHER" id="PTHR36173">
    <property type="entry name" value="RIBONUCLEASE VAPC16-RELATED"/>
    <property type="match status" value="1"/>
</dbReference>
<dbReference type="Gene3D" id="3.40.50.1010">
    <property type="entry name" value="5'-nuclease"/>
    <property type="match status" value="1"/>
</dbReference>
<feature type="domain" description="PIN" evidence="1">
    <location>
        <begin position="4"/>
        <end position="122"/>
    </location>
</feature>
<reference evidence="3" key="1">
    <citation type="submission" date="2018-12" db="EMBL/GenBank/DDBJ databases">
        <title>Complete genome sequence of an uncultured bacterium of the candidate phylum Bipolaricaulota.</title>
        <authorList>
            <person name="Kadnikov V.V."/>
            <person name="Mardanov A.V."/>
            <person name="Beletsky A.V."/>
            <person name="Frank Y.A."/>
            <person name="Karnachuk O.V."/>
            <person name="Ravin N.V."/>
        </authorList>
    </citation>
    <scope>NUCLEOTIDE SEQUENCE [LARGE SCALE GENOMIC DNA]</scope>
</reference>
<sequence length="128" mass="14192">MKCLLDTHVFLWWVAGDRRISPKAREIIADGRNTLYLSAASGWEMAIKAGLGRLRVDDELERFIPEQMALNGIEGLPVALAHALRVAALPLHHRDPFDRLLVAQAELEGLVVLTGDPQIAAYGVETLW</sequence>
<dbReference type="EMBL" id="CP034928">
    <property type="protein sequence ID" value="QAA76333.1"/>
    <property type="molecule type" value="Genomic_DNA"/>
</dbReference>
<dbReference type="CDD" id="cd09872">
    <property type="entry name" value="PIN_Sll0205-like"/>
    <property type="match status" value="1"/>
</dbReference>
<dbReference type="InterPro" id="IPR041705">
    <property type="entry name" value="PIN_Sll0205"/>
</dbReference>
<dbReference type="KEGG" id="bih:BIP78_0567"/>
<organism evidence="2 3">
    <name type="scientific">Bipolaricaulis sibiricus</name>
    <dbReference type="NCBI Taxonomy" id="2501609"/>
    <lineage>
        <taxon>Bacteria</taxon>
        <taxon>Candidatus Bipolaricaulota</taxon>
        <taxon>Candidatus Bipolaricaulia</taxon>
        <taxon>Candidatus Bipolaricaulales</taxon>
        <taxon>Candidatus Bipolaricaulaceae</taxon>
        <taxon>Candidatus Bipolaricaulis</taxon>
    </lineage>
</organism>
<dbReference type="InterPro" id="IPR052919">
    <property type="entry name" value="TA_system_RNase"/>
</dbReference>
<evidence type="ECO:0000259" key="1">
    <source>
        <dbReference type="Pfam" id="PF01850"/>
    </source>
</evidence>